<reference evidence="1 2" key="1">
    <citation type="submission" date="2020-02" db="EMBL/GenBank/DDBJ databases">
        <authorList>
            <person name="Li X.-J."/>
            <person name="Feng X.-M."/>
        </authorList>
    </citation>
    <scope>NUCLEOTIDE SEQUENCE [LARGE SCALE GENOMIC DNA]</scope>
    <source>
        <strain evidence="1 2">CGMCC 4.7225</strain>
    </source>
</reference>
<sequence>MSPEEYLGAVKAVAWEAADYLPAERLAEVHSLIDHGEPAEGLCSLAWAIVNEQVQVPAALINAIYEFTAEVIEDEFMPTDLRKFQLSDGGR</sequence>
<evidence type="ECO:0000313" key="1">
    <source>
        <dbReference type="EMBL" id="NED97101.1"/>
    </source>
</evidence>
<dbReference type="RefSeq" id="WP_163819875.1">
    <property type="nucleotide sequence ID" value="NZ_JAAGOB010000009.1"/>
</dbReference>
<dbReference type="AlphaFoldDB" id="A0A6N9YPX1"/>
<evidence type="ECO:0008006" key="3">
    <source>
        <dbReference type="Google" id="ProtNLM"/>
    </source>
</evidence>
<gene>
    <name evidence="1" type="ORF">G1H11_17515</name>
</gene>
<evidence type="ECO:0000313" key="2">
    <source>
        <dbReference type="Proteomes" id="UP000469185"/>
    </source>
</evidence>
<dbReference type="Proteomes" id="UP000469185">
    <property type="component" value="Unassembled WGS sequence"/>
</dbReference>
<name>A0A6N9YPX1_9ACTN</name>
<protein>
    <recommendedName>
        <fullName evidence="3">MafI family immunity protein</fullName>
    </recommendedName>
</protein>
<dbReference type="EMBL" id="JAAGOB010000009">
    <property type="protein sequence ID" value="NED97101.1"/>
    <property type="molecule type" value="Genomic_DNA"/>
</dbReference>
<keyword evidence="2" id="KW-1185">Reference proteome</keyword>
<organism evidence="1 2">
    <name type="scientific">Phytoactinopolyspora alkaliphila</name>
    <dbReference type="NCBI Taxonomy" id="1783498"/>
    <lineage>
        <taxon>Bacteria</taxon>
        <taxon>Bacillati</taxon>
        <taxon>Actinomycetota</taxon>
        <taxon>Actinomycetes</taxon>
        <taxon>Jiangellales</taxon>
        <taxon>Jiangellaceae</taxon>
        <taxon>Phytoactinopolyspora</taxon>
    </lineage>
</organism>
<accession>A0A6N9YPX1</accession>
<proteinExistence type="predicted"/>
<comment type="caution">
    <text evidence="1">The sequence shown here is derived from an EMBL/GenBank/DDBJ whole genome shotgun (WGS) entry which is preliminary data.</text>
</comment>